<dbReference type="GO" id="GO:0020037">
    <property type="term" value="F:heme binding"/>
    <property type="evidence" value="ECO:0007669"/>
    <property type="project" value="InterPro"/>
</dbReference>
<dbReference type="Pfam" id="PF07701">
    <property type="entry name" value="HNOBA"/>
    <property type="match status" value="1"/>
</dbReference>
<dbReference type="SUPFAM" id="SSF55073">
    <property type="entry name" value="Nucleotide cyclase"/>
    <property type="match status" value="1"/>
</dbReference>
<evidence type="ECO:0000256" key="6">
    <source>
        <dbReference type="ARBA" id="ARBA00023239"/>
    </source>
</evidence>
<dbReference type="PANTHER" id="PTHR45655">
    <property type="entry name" value="GUANYLATE CYCLASE SOLUBLE SUBUNIT BETA-2"/>
    <property type="match status" value="1"/>
</dbReference>
<reference evidence="11" key="1">
    <citation type="journal article" date="2023" name="Mol. Biol. Evol.">
        <title>Third-Generation Sequencing Reveals the Adaptive Role of the Epigenome in Three Deep-Sea Polychaetes.</title>
        <authorList>
            <person name="Perez M."/>
            <person name="Aroh O."/>
            <person name="Sun Y."/>
            <person name="Lan Y."/>
            <person name="Juniper S.K."/>
            <person name="Young C.R."/>
            <person name="Angers B."/>
            <person name="Qian P.Y."/>
        </authorList>
    </citation>
    <scope>NUCLEOTIDE SEQUENCE</scope>
    <source>
        <strain evidence="11">P08H-3</strain>
    </source>
</reference>
<dbReference type="Gene3D" id="3.30.70.1230">
    <property type="entry name" value="Nucleotide cyclase"/>
    <property type="match status" value="2"/>
</dbReference>
<gene>
    <name evidence="11" type="ORF">LSH36_154g06082</name>
</gene>
<sequence length="691" mass="78589">MYGQIHQCVRSLVLAKFGEEKWKEILEHSGCDEIDDFLTFHCYDDSRTIGLIDSVRVVLGVKLETVLELFGEYFFIYCYQNGYDKMLRTIGDDFKSFVQNLDSLHSLLAFSYKNLNAPSFRCEDGDDGTLILHYYSRRKGLHHIVVGLCRSVGHEMFQQNVEVEVLDRSEMKLRGNDVIYHVAFRVLFSDVLTRGKELDISLAEKKSTRTRSSELVYCVSEEQLISSDNFCQIFPFHVLFDEQLVIRQCGINIFRWSGVSMTNNINLKDVFTLAKPEMPLTIENIKRFRNANYILENKDEDGQLLLRLRERFEKVTILFSDIVTFTNIAAAVSPIQIVSMLNMLYTRFDELTEVHGVYKVETIGDAYMIVSGAPEIKENHTESVANFSLDMVAAARQVLSPATGEPLQEGRQHKDLRRTEVKMSEKRIEKTMAAIQSFLNPLKLYYISSGVLALVPSDNGITVKTQIPELYSDQEETDTRIIVLSCAYAQEQGYATVINYIRYLTSQIRVGFHSGPVVAGVVGDKMPRYCLFGDTVNTSSRMESHGQPGKIHLSSYAYDSIADKNQYVLESRGQIEVKGKGLMCTYWLRGFADGSKWNKEYNGKKLIDNSTYEYYRKHGLPTIDSKNGTKDQYRNTVPVVRSSDNGIVTSKSDQLNESKTQGKYNGKMAPEELIPVKKTCDVKDSASCTLL</sequence>
<dbReference type="SMART" id="SM00044">
    <property type="entry name" value="CYCc"/>
    <property type="match status" value="1"/>
</dbReference>
<comment type="subcellular location">
    <subcellularLocation>
        <location evidence="1">Cytoplasm</location>
    </subcellularLocation>
</comment>
<feature type="region of interest" description="Disordered" evidence="9">
    <location>
        <begin position="644"/>
        <end position="665"/>
    </location>
</feature>
<dbReference type="EMBL" id="JAODUP010000154">
    <property type="protein sequence ID" value="KAK2159368.1"/>
    <property type="molecule type" value="Genomic_DNA"/>
</dbReference>
<evidence type="ECO:0000256" key="2">
    <source>
        <dbReference type="ARBA" id="ARBA00012202"/>
    </source>
</evidence>
<evidence type="ECO:0000256" key="9">
    <source>
        <dbReference type="SAM" id="MobiDB-lite"/>
    </source>
</evidence>
<comment type="caution">
    <text evidence="11">The sequence shown here is derived from an EMBL/GenBank/DDBJ whole genome shotgun (WGS) entry which is preliminary data.</text>
</comment>
<keyword evidence="12" id="KW-1185">Reference proteome</keyword>
<accession>A0AAD9N8J2</accession>
<dbReference type="EC" id="4.6.1.2" evidence="2"/>
<evidence type="ECO:0000256" key="7">
    <source>
        <dbReference type="ARBA" id="ARBA00023293"/>
    </source>
</evidence>
<dbReference type="AlphaFoldDB" id="A0AAD9N8J2"/>
<dbReference type="InterPro" id="IPR038158">
    <property type="entry name" value="H-NOX_domain_sf"/>
</dbReference>
<dbReference type="CDD" id="cd07302">
    <property type="entry name" value="CHD"/>
    <property type="match status" value="1"/>
</dbReference>
<keyword evidence="4" id="KW-0547">Nucleotide-binding</keyword>
<evidence type="ECO:0000256" key="5">
    <source>
        <dbReference type="ARBA" id="ARBA00023134"/>
    </source>
</evidence>
<evidence type="ECO:0000313" key="12">
    <source>
        <dbReference type="Proteomes" id="UP001208570"/>
    </source>
</evidence>
<dbReference type="InterPro" id="IPR011644">
    <property type="entry name" value="Heme_NO-bd"/>
</dbReference>
<dbReference type="SUPFAM" id="SSF111126">
    <property type="entry name" value="Ligand-binding domain in the NO signalling and Golgi transport"/>
    <property type="match status" value="1"/>
</dbReference>
<protein>
    <recommendedName>
        <fullName evidence="2">guanylate cyclase</fullName>
        <ecNumber evidence="2">4.6.1.2</ecNumber>
    </recommendedName>
</protein>
<feature type="compositionally biased region" description="Polar residues" evidence="9">
    <location>
        <begin position="644"/>
        <end position="663"/>
    </location>
</feature>
<dbReference type="Proteomes" id="UP001208570">
    <property type="component" value="Unassembled WGS sequence"/>
</dbReference>
<dbReference type="PROSITE" id="PS50125">
    <property type="entry name" value="GUANYLATE_CYCLASE_2"/>
    <property type="match status" value="1"/>
</dbReference>
<dbReference type="Pfam" id="PF00211">
    <property type="entry name" value="Guanylate_cyc"/>
    <property type="match status" value="1"/>
</dbReference>
<dbReference type="Pfam" id="PF07700">
    <property type="entry name" value="HNOB"/>
    <property type="match status" value="1"/>
</dbReference>
<comment type="similarity">
    <text evidence="8">Belongs to the adenylyl cyclase class-4/guanylyl cyclase family.</text>
</comment>
<keyword evidence="5" id="KW-0342">GTP-binding</keyword>
<dbReference type="InterPro" id="IPR024096">
    <property type="entry name" value="NO_sig/Golgi_transp_ligand-bd"/>
</dbReference>
<dbReference type="InterPro" id="IPR018297">
    <property type="entry name" value="A/G_cyclase_CS"/>
</dbReference>
<evidence type="ECO:0000256" key="4">
    <source>
        <dbReference type="ARBA" id="ARBA00022741"/>
    </source>
</evidence>
<dbReference type="Gene3D" id="3.90.1520.10">
    <property type="entry name" value="H-NOX domain"/>
    <property type="match status" value="1"/>
</dbReference>
<feature type="domain" description="Guanylate cyclase" evidence="10">
    <location>
        <begin position="316"/>
        <end position="543"/>
    </location>
</feature>
<dbReference type="GO" id="GO:0070482">
    <property type="term" value="P:response to oxygen levels"/>
    <property type="evidence" value="ECO:0007669"/>
    <property type="project" value="TreeGrafter"/>
</dbReference>
<evidence type="ECO:0000256" key="8">
    <source>
        <dbReference type="RuleBase" id="RU000405"/>
    </source>
</evidence>
<dbReference type="GO" id="GO:0019934">
    <property type="term" value="P:cGMP-mediated signaling"/>
    <property type="evidence" value="ECO:0007669"/>
    <property type="project" value="TreeGrafter"/>
</dbReference>
<evidence type="ECO:0000256" key="3">
    <source>
        <dbReference type="ARBA" id="ARBA00022490"/>
    </source>
</evidence>
<organism evidence="11 12">
    <name type="scientific">Paralvinella palmiformis</name>
    <dbReference type="NCBI Taxonomy" id="53620"/>
    <lineage>
        <taxon>Eukaryota</taxon>
        <taxon>Metazoa</taxon>
        <taxon>Spiralia</taxon>
        <taxon>Lophotrochozoa</taxon>
        <taxon>Annelida</taxon>
        <taxon>Polychaeta</taxon>
        <taxon>Sedentaria</taxon>
        <taxon>Canalipalpata</taxon>
        <taxon>Terebellida</taxon>
        <taxon>Terebelliformia</taxon>
        <taxon>Alvinellidae</taxon>
        <taxon>Paralvinella</taxon>
    </lineage>
</organism>
<evidence type="ECO:0000259" key="10">
    <source>
        <dbReference type="PROSITE" id="PS50125"/>
    </source>
</evidence>
<dbReference type="PANTHER" id="PTHR45655:SF13">
    <property type="entry name" value="SOLUBLE GUANYLATE CYCLASE GCY-32-RELATED"/>
    <property type="match status" value="1"/>
</dbReference>
<name>A0AAD9N8J2_9ANNE</name>
<dbReference type="InterPro" id="IPR001054">
    <property type="entry name" value="A/G_cyclase"/>
</dbReference>
<keyword evidence="7" id="KW-0141">cGMP biosynthesis</keyword>
<dbReference type="InterPro" id="IPR029787">
    <property type="entry name" value="Nucleotide_cyclase"/>
</dbReference>
<dbReference type="GO" id="GO:0008074">
    <property type="term" value="C:guanylate cyclase complex, soluble"/>
    <property type="evidence" value="ECO:0007669"/>
    <property type="project" value="TreeGrafter"/>
</dbReference>
<proteinExistence type="inferred from homology"/>
<keyword evidence="3" id="KW-0963">Cytoplasm</keyword>
<dbReference type="GO" id="GO:0004383">
    <property type="term" value="F:guanylate cyclase activity"/>
    <property type="evidence" value="ECO:0007669"/>
    <property type="project" value="UniProtKB-EC"/>
</dbReference>
<dbReference type="GO" id="GO:0005525">
    <property type="term" value="F:GTP binding"/>
    <property type="evidence" value="ECO:0007669"/>
    <property type="project" value="UniProtKB-KW"/>
</dbReference>
<dbReference type="PROSITE" id="PS00452">
    <property type="entry name" value="GUANYLATE_CYCLASE_1"/>
    <property type="match status" value="1"/>
</dbReference>
<evidence type="ECO:0000313" key="11">
    <source>
        <dbReference type="EMBL" id="KAK2159368.1"/>
    </source>
</evidence>
<dbReference type="InterPro" id="IPR011645">
    <property type="entry name" value="HNOB_dom_associated"/>
</dbReference>
<evidence type="ECO:0000256" key="1">
    <source>
        <dbReference type="ARBA" id="ARBA00004496"/>
    </source>
</evidence>
<keyword evidence="6 8" id="KW-0456">Lyase</keyword>